<keyword evidence="14 17" id="KW-0676">Redox-active center</keyword>
<keyword evidence="19" id="KW-1185">Reference proteome</keyword>
<organism evidence="18 19">
    <name type="scientific">Youxingia wuxianensis</name>
    <dbReference type="NCBI Taxonomy" id="2763678"/>
    <lineage>
        <taxon>Bacteria</taxon>
        <taxon>Bacillati</taxon>
        <taxon>Bacillota</taxon>
        <taxon>Clostridia</taxon>
        <taxon>Eubacteriales</taxon>
        <taxon>Oscillospiraceae</taxon>
        <taxon>Youxingia</taxon>
    </lineage>
</organism>
<evidence type="ECO:0000256" key="3">
    <source>
        <dbReference type="ARBA" id="ARBA00008207"/>
    </source>
</evidence>
<evidence type="ECO:0000256" key="16">
    <source>
        <dbReference type="ARBA" id="ARBA00047415"/>
    </source>
</evidence>
<dbReference type="Proteomes" id="UP000623678">
    <property type="component" value="Unassembled WGS sequence"/>
</dbReference>
<keyword evidence="11 17" id="KW-0408">Iron</keyword>
<comment type="pathway">
    <text evidence="2 17">tRNA modification; tRNA-queuosine biosynthesis.</text>
</comment>
<keyword evidence="9 17" id="KW-0671">Queuosine biosynthesis</keyword>
<reference evidence="18" key="1">
    <citation type="submission" date="2020-08" db="EMBL/GenBank/DDBJ databases">
        <title>Genome public.</title>
        <authorList>
            <person name="Liu C."/>
            <person name="Sun Q."/>
        </authorList>
    </citation>
    <scope>NUCLEOTIDE SEQUENCE</scope>
    <source>
        <strain evidence="18">NSJ-64</strain>
    </source>
</reference>
<dbReference type="PANTHER" id="PTHR36701">
    <property type="entry name" value="EPOXYQUEUOSINE REDUCTASE QUEH"/>
    <property type="match status" value="1"/>
</dbReference>
<evidence type="ECO:0000256" key="7">
    <source>
        <dbReference type="ARBA" id="ARBA00022694"/>
    </source>
</evidence>
<keyword evidence="8 17" id="KW-0479">Metal-binding</keyword>
<evidence type="ECO:0000256" key="8">
    <source>
        <dbReference type="ARBA" id="ARBA00022723"/>
    </source>
</evidence>
<evidence type="ECO:0000256" key="12">
    <source>
        <dbReference type="ARBA" id="ARBA00023014"/>
    </source>
</evidence>
<evidence type="ECO:0000256" key="13">
    <source>
        <dbReference type="ARBA" id="ARBA00023157"/>
    </source>
</evidence>
<evidence type="ECO:0000256" key="5">
    <source>
        <dbReference type="ARBA" id="ARBA00016895"/>
    </source>
</evidence>
<evidence type="ECO:0000256" key="14">
    <source>
        <dbReference type="ARBA" id="ARBA00023284"/>
    </source>
</evidence>
<name>A0A926ENX4_9FIRM</name>
<keyword evidence="7 17" id="KW-0819">tRNA processing</keyword>
<evidence type="ECO:0000256" key="11">
    <source>
        <dbReference type="ARBA" id="ARBA00023004"/>
    </source>
</evidence>
<comment type="caution">
    <text evidence="18">The sequence shown here is derived from an EMBL/GenBank/DDBJ whole genome shotgun (WGS) entry which is preliminary data.</text>
</comment>
<keyword evidence="12 17" id="KW-0411">Iron-sulfur</keyword>
<evidence type="ECO:0000256" key="2">
    <source>
        <dbReference type="ARBA" id="ARBA00004691"/>
    </source>
</evidence>
<accession>A0A926ENX4</accession>
<dbReference type="GO" id="GO:0008616">
    <property type="term" value="P:tRNA queuosine(34) biosynthetic process"/>
    <property type="evidence" value="ECO:0007669"/>
    <property type="project" value="UniProtKB-UniRule"/>
</dbReference>
<gene>
    <name evidence="17" type="primary">queH</name>
    <name evidence="18" type="ORF">H8705_00250</name>
</gene>
<evidence type="ECO:0000256" key="17">
    <source>
        <dbReference type="HAMAP-Rule" id="MF_02089"/>
    </source>
</evidence>
<sequence>MTINYQQQLDKTLAALEKKAEAPTLLLHSCCAPCSSYVLEYLSDFFQITVFYYNPNIYPREEYDRRRQEQERFLTQAKPGKYPVKFIAGEYEDVRFYEAVRGLEQEMEGGERCFCCYALRLREAAVLAKEHGFDYFTTTLSISPHKNAQKLNEIGRSLEEELGVSYLYSDFKKKNGYKRSLELSKEYGLYRQEYCGCIFSQRK</sequence>
<dbReference type="GO" id="GO:0052693">
    <property type="term" value="F:epoxyqueuosine reductase activity"/>
    <property type="evidence" value="ECO:0007669"/>
    <property type="project" value="UniProtKB-UniRule"/>
</dbReference>
<dbReference type="AlphaFoldDB" id="A0A926ENX4"/>
<keyword evidence="10 17" id="KW-0560">Oxidoreductase</keyword>
<feature type="binding site" evidence="17">
    <location>
        <position position="113"/>
    </location>
    <ligand>
        <name>[4Fe-4S] cluster</name>
        <dbReference type="ChEBI" id="CHEBI:49883"/>
    </ligand>
</feature>
<dbReference type="PANTHER" id="PTHR36701:SF1">
    <property type="entry name" value="EPOXYQUEUOSINE REDUCTASE QUEH"/>
    <property type="match status" value="1"/>
</dbReference>
<feature type="binding site" evidence="17">
    <location>
        <position position="31"/>
    </location>
    <ligand>
        <name>[4Fe-4S] cluster</name>
        <dbReference type="ChEBI" id="CHEBI:49883"/>
    </ligand>
</feature>
<evidence type="ECO:0000256" key="4">
    <source>
        <dbReference type="ARBA" id="ARBA00012622"/>
    </source>
</evidence>
<feature type="disulfide bond" description="Redox-active" evidence="17">
    <location>
        <begin position="195"/>
        <end position="197"/>
    </location>
</feature>
<evidence type="ECO:0000313" key="18">
    <source>
        <dbReference type="EMBL" id="MBC8584017.1"/>
    </source>
</evidence>
<feature type="binding site" evidence="17">
    <location>
        <position position="116"/>
    </location>
    <ligand>
        <name>[4Fe-4S] cluster</name>
        <dbReference type="ChEBI" id="CHEBI:49883"/>
    </ligand>
</feature>
<feature type="binding site" evidence="17">
    <location>
        <position position="30"/>
    </location>
    <ligand>
        <name>[4Fe-4S] cluster</name>
        <dbReference type="ChEBI" id="CHEBI:49883"/>
    </ligand>
</feature>
<dbReference type="EC" id="1.17.99.6" evidence="4 17"/>
<dbReference type="EMBL" id="JACRTD010000001">
    <property type="protein sequence ID" value="MBC8584017.1"/>
    <property type="molecule type" value="Genomic_DNA"/>
</dbReference>
<comment type="similarity">
    <text evidence="3 17">Belongs to the QueH family.</text>
</comment>
<protein>
    <recommendedName>
        <fullName evidence="5 17">Epoxyqueuosine reductase QueH</fullName>
        <ecNumber evidence="4 17">1.17.99.6</ecNumber>
    </recommendedName>
    <alternativeName>
        <fullName evidence="15 17">Queuosine biosynthesis protein QueH</fullName>
    </alternativeName>
</protein>
<evidence type="ECO:0000256" key="9">
    <source>
        <dbReference type="ARBA" id="ARBA00022785"/>
    </source>
</evidence>
<dbReference type="GO" id="GO:0046872">
    <property type="term" value="F:metal ion binding"/>
    <property type="evidence" value="ECO:0007669"/>
    <property type="project" value="UniProtKB-KW"/>
</dbReference>
<evidence type="ECO:0000313" key="19">
    <source>
        <dbReference type="Proteomes" id="UP000623678"/>
    </source>
</evidence>
<keyword evidence="13 17" id="KW-1015">Disulfide bond</keyword>
<comment type="catalytic activity">
    <reaction evidence="16 17">
        <text>epoxyqueuosine(34) in tRNA + AH2 = queuosine(34) in tRNA + A + H2O</text>
        <dbReference type="Rhea" id="RHEA:32159"/>
        <dbReference type="Rhea" id="RHEA-COMP:18571"/>
        <dbReference type="Rhea" id="RHEA-COMP:18582"/>
        <dbReference type="ChEBI" id="CHEBI:13193"/>
        <dbReference type="ChEBI" id="CHEBI:15377"/>
        <dbReference type="ChEBI" id="CHEBI:17499"/>
        <dbReference type="ChEBI" id="CHEBI:194431"/>
        <dbReference type="ChEBI" id="CHEBI:194443"/>
        <dbReference type="EC" id="1.17.99.6"/>
    </reaction>
</comment>
<dbReference type="InterPro" id="IPR003828">
    <property type="entry name" value="QueH"/>
</dbReference>
<evidence type="ECO:0000256" key="6">
    <source>
        <dbReference type="ARBA" id="ARBA00022485"/>
    </source>
</evidence>
<evidence type="ECO:0000256" key="1">
    <source>
        <dbReference type="ARBA" id="ARBA00002268"/>
    </source>
</evidence>
<dbReference type="Pfam" id="PF02677">
    <property type="entry name" value="QueH"/>
    <property type="match status" value="1"/>
</dbReference>
<evidence type="ECO:0000256" key="10">
    <source>
        <dbReference type="ARBA" id="ARBA00023002"/>
    </source>
</evidence>
<keyword evidence="6 17" id="KW-0004">4Fe-4S</keyword>
<comment type="function">
    <text evidence="1 17">Catalyzes the conversion of epoxyqueuosine (oQ) to queuosine (Q), which is a hypermodified base found in the wobble positions of tRNA(Asp), tRNA(Asn), tRNA(His) and tRNA(Tyr).</text>
</comment>
<dbReference type="GO" id="GO:0051539">
    <property type="term" value="F:4 iron, 4 sulfur cluster binding"/>
    <property type="evidence" value="ECO:0007669"/>
    <property type="project" value="UniProtKB-UniRule"/>
</dbReference>
<dbReference type="HAMAP" id="MF_02089">
    <property type="entry name" value="QueH"/>
    <property type="match status" value="1"/>
</dbReference>
<evidence type="ECO:0000256" key="15">
    <source>
        <dbReference type="ARBA" id="ARBA00031446"/>
    </source>
</evidence>
<proteinExistence type="inferred from homology"/>